<feature type="disulfide bond" description="Redox-active" evidence="3">
    <location>
        <begin position="74"/>
        <end position="78"/>
    </location>
</feature>
<dbReference type="SUPFAM" id="SSF52833">
    <property type="entry name" value="Thioredoxin-like"/>
    <property type="match status" value="1"/>
</dbReference>
<dbReference type="AlphaFoldDB" id="A0A364JSB7"/>
<dbReference type="Pfam" id="PF02630">
    <property type="entry name" value="SCO1-SenC"/>
    <property type="match status" value="1"/>
</dbReference>
<evidence type="ECO:0000313" key="4">
    <source>
        <dbReference type="EMBL" id="RAK25933.1"/>
    </source>
</evidence>
<proteinExistence type="inferred from homology"/>
<dbReference type="InterPro" id="IPR036249">
    <property type="entry name" value="Thioredoxin-like_sf"/>
</dbReference>
<evidence type="ECO:0000256" key="1">
    <source>
        <dbReference type="ARBA" id="ARBA00010996"/>
    </source>
</evidence>
<keyword evidence="2" id="KW-0186">Copper</keyword>
<keyword evidence="3" id="KW-1015">Disulfide bond</keyword>
<name>A0A364JSB7_9HYPH</name>
<keyword evidence="2" id="KW-0479">Metal-binding</keyword>
<dbReference type="Proteomes" id="UP000249453">
    <property type="component" value="Unassembled WGS sequence"/>
</dbReference>
<gene>
    <name evidence="4" type="ORF">C7374_1178</name>
</gene>
<evidence type="ECO:0000256" key="2">
    <source>
        <dbReference type="PIRSR" id="PIRSR603782-1"/>
    </source>
</evidence>
<keyword evidence="5" id="KW-1185">Reference proteome</keyword>
<dbReference type="CDD" id="cd02968">
    <property type="entry name" value="SCO"/>
    <property type="match status" value="1"/>
</dbReference>
<evidence type="ECO:0000256" key="3">
    <source>
        <dbReference type="PIRSR" id="PIRSR603782-2"/>
    </source>
</evidence>
<reference evidence="4 5" key="1">
    <citation type="submission" date="2018-06" db="EMBL/GenBank/DDBJ databases">
        <title>Genomic Encyclopedia of Type Strains, Phase IV (KMG-IV): sequencing the most valuable type-strain genomes for metagenomic binning, comparative biology and taxonomic classification.</title>
        <authorList>
            <person name="Goeker M."/>
        </authorList>
    </citation>
    <scope>NUCLEOTIDE SEQUENCE [LARGE SCALE GENOMIC DNA]</scope>
    <source>
        <strain evidence="4 5">DSM 26720</strain>
    </source>
</reference>
<dbReference type="EMBL" id="QLMK01000017">
    <property type="protein sequence ID" value="RAK25933.1"/>
    <property type="molecule type" value="Genomic_DNA"/>
</dbReference>
<dbReference type="PANTHER" id="PTHR12151:SF25">
    <property type="entry name" value="LINALOOL DEHYDRATASE_ISOMERASE DOMAIN-CONTAINING PROTEIN"/>
    <property type="match status" value="1"/>
</dbReference>
<organism evidence="4 5">
    <name type="scientific">Falsochrobactrum ovis</name>
    <dbReference type="NCBI Taxonomy" id="1293442"/>
    <lineage>
        <taxon>Bacteria</taxon>
        <taxon>Pseudomonadati</taxon>
        <taxon>Pseudomonadota</taxon>
        <taxon>Alphaproteobacteria</taxon>
        <taxon>Hyphomicrobiales</taxon>
        <taxon>Brucellaceae</taxon>
        <taxon>Falsochrobactrum</taxon>
    </lineage>
</organism>
<dbReference type="InterPro" id="IPR003782">
    <property type="entry name" value="SCO1/SenC"/>
</dbReference>
<dbReference type="GO" id="GO:0046872">
    <property type="term" value="F:metal ion binding"/>
    <property type="evidence" value="ECO:0007669"/>
    <property type="project" value="UniProtKB-KW"/>
</dbReference>
<feature type="binding site" evidence="2">
    <location>
        <position position="74"/>
    </location>
    <ligand>
        <name>Cu cation</name>
        <dbReference type="ChEBI" id="CHEBI:23378"/>
    </ligand>
</feature>
<dbReference type="Gene3D" id="3.40.30.10">
    <property type="entry name" value="Glutaredoxin"/>
    <property type="match status" value="1"/>
</dbReference>
<feature type="binding site" evidence="2">
    <location>
        <position position="78"/>
    </location>
    <ligand>
        <name>Cu cation</name>
        <dbReference type="ChEBI" id="CHEBI:23378"/>
    </ligand>
</feature>
<comment type="caution">
    <text evidence="4">The sequence shown here is derived from an EMBL/GenBank/DDBJ whole genome shotgun (WGS) entry which is preliminary data.</text>
</comment>
<protein>
    <submittedName>
        <fullName evidence="4">SCO1/SenC family protein</fullName>
    </submittedName>
</protein>
<comment type="similarity">
    <text evidence="1">Belongs to the SCO1/2 family.</text>
</comment>
<accession>A0A364JSB7</accession>
<evidence type="ECO:0000313" key="5">
    <source>
        <dbReference type="Proteomes" id="UP000249453"/>
    </source>
</evidence>
<dbReference type="PANTHER" id="PTHR12151">
    <property type="entry name" value="ELECTRON TRANSPORT PROTIN SCO1/SENC FAMILY MEMBER"/>
    <property type="match status" value="1"/>
</dbReference>
<sequence length="182" mass="20030">MWRRRLAISATLAAVALLVAIVVYAFAAGGRDFVSVASVKIGGPFTLTTQSGTKLSDSDLKGEPFALFFGFTHCPEVCPTTLWEMSEALKALGPDADKLKVLFISIDPTRDDPEALALYLQSFDPPDRRPDGKRGGDRDCCRILSRLLAQGANRGRRLHDGPHRLDLPDGCGRRVYKHHQLR</sequence>